<evidence type="ECO:0000313" key="4">
    <source>
        <dbReference type="Proteomes" id="UP000239446"/>
    </source>
</evidence>
<dbReference type="InterPro" id="IPR038619">
    <property type="entry name" value="MraZ_sf"/>
</dbReference>
<organism evidence="3 4">
    <name type="scientific">Marinobacter persicus</name>
    <dbReference type="NCBI Taxonomy" id="930118"/>
    <lineage>
        <taxon>Bacteria</taxon>
        <taxon>Pseudomonadati</taxon>
        <taxon>Pseudomonadota</taxon>
        <taxon>Gammaproteobacteria</taxon>
        <taxon>Pseudomonadales</taxon>
        <taxon>Marinobacteraceae</taxon>
        <taxon>Marinobacter</taxon>
    </lineage>
</organism>
<dbReference type="Pfam" id="PF04664">
    <property type="entry name" value="OGFr_N"/>
    <property type="match status" value="1"/>
</dbReference>
<dbReference type="InterPro" id="IPR037914">
    <property type="entry name" value="SpoVT-AbrB_sf"/>
</dbReference>
<dbReference type="InterPro" id="IPR006757">
    <property type="entry name" value="OGF_rcpt"/>
</dbReference>
<dbReference type="PANTHER" id="PTHR14015">
    <property type="entry name" value="OPIOID GROWTH FACTOR RECEPTOR OGFR ZETA-TYPE OPIOID RECEPTOR"/>
    <property type="match status" value="1"/>
</dbReference>
<feature type="domain" description="Opioid growth factor receptor (OGFr) conserved" evidence="1">
    <location>
        <begin position="184"/>
        <end position="280"/>
    </location>
</feature>
<protein>
    <submittedName>
        <fullName evidence="3">Opioid growth factor receptor-like protein</fullName>
    </submittedName>
</protein>
<accession>A0A2S6G2K0</accession>
<dbReference type="EMBL" id="PTIU01000036">
    <property type="protein sequence ID" value="PPK52232.1"/>
    <property type="molecule type" value="Genomic_DNA"/>
</dbReference>
<dbReference type="SUPFAM" id="SSF89447">
    <property type="entry name" value="AbrB/MazE/MraZ-like"/>
    <property type="match status" value="1"/>
</dbReference>
<dbReference type="PANTHER" id="PTHR14015:SF2">
    <property type="entry name" value="OPIOID GROWTH FACTOR RECEPTOR (OGFR) CONSERVED DOMAIN-CONTAINING PROTEIN"/>
    <property type="match status" value="1"/>
</dbReference>
<reference evidence="2 5" key="1">
    <citation type="submission" date="2018-02" db="EMBL/GenBank/DDBJ databases">
        <title>Deep subsurface shale carbon reservoir microbial communities from Ohio and West Virginia, USA.</title>
        <authorList>
            <person name="Wrighton K."/>
        </authorList>
    </citation>
    <scope>NUCLEOTIDE SEQUENCE [LARGE SCALE GENOMIC DNA]</scope>
    <source>
        <strain evidence="2 5">UTICA-S1B6</strain>
    </source>
</reference>
<proteinExistence type="predicted"/>
<dbReference type="AlphaFoldDB" id="A0A2S6G2K0"/>
<dbReference type="InterPro" id="IPR039574">
    <property type="entry name" value="OGFr"/>
</dbReference>
<comment type="caution">
    <text evidence="3">The sequence shown here is derived from an EMBL/GenBank/DDBJ whole genome shotgun (WGS) entry which is preliminary data.</text>
</comment>
<name>A0A2S6G2K0_9GAMM</name>
<keyword evidence="5" id="KW-1185">Reference proteome</keyword>
<dbReference type="GO" id="GO:0140625">
    <property type="term" value="F:opioid growth factor receptor activity"/>
    <property type="evidence" value="ECO:0007669"/>
    <property type="project" value="InterPro"/>
</dbReference>
<keyword evidence="3" id="KW-0675">Receptor</keyword>
<reference evidence="3 4" key="2">
    <citation type="submission" date="2018-02" db="EMBL/GenBank/DDBJ databases">
        <title>Subsurface microbial communities from deep shales in Ohio and West Virginia, USA.</title>
        <authorList>
            <person name="Wrighton K."/>
        </authorList>
    </citation>
    <scope>NUCLEOTIDE SEQUENCE [LARGE SCALE GENOMIC DNA]</scope>
    <source>
        <strain evidence="3 4">UTICA-S1B9</strain>
    </source>
</reference>
<dbReference type="Gene3D" id="3.40.1550.20">
    <property type="entry name" value="Transcriptional regulator MraZ domain"/>
    <property type="match status" value="1"/>
</dbReference>
<evidence type="ECO:0000313" key="5">
    <source>
        <dbReference type="Proteomes" id="UP000239648"/>
    </source>
</evidence>
<gene>
    <name evidence="3" type="ORF">B0H24_103616</name>
    <name evidence="2" type="ORF">BY455_13616</name>
</gene>
<dbReference type="GO" id="GO:0016020">
    <property type="term" value="C:membrane"/>
    <property type="evidence" value="ECO:0007669"/>
    <property type="project" value="InterPro"/>
</dbReference>
<dbReference type="Proteomes" id="UP000239648">
    <property type="component" value="Unassembled WGS sequence"/>
</dbReference>
<dbReference type="Proteomes" id="UP000239446">
    <property type="component" value="Unassembled WGS sequence"/>
</dbReference>
<sequence length="318" mass="37446">MEKRTPAWKTGCLHQVTPSEETPSRELHLSRERLSLLCPQLKALMSGDLVITVSPDWQALNLYAEPRWDILRRDLQALPTDNSEARRIQRRMLGNAIILSAEKTVVIPDTLVNYAGLVDAFDSPLWMIVFDDSNAELWPEHELKRLFSEAQWGKSPLIRFMRGEQVDHRGRSLNDILALDDFWLEHTHDYVQWLFPIDTPSRANLQAPVLNEADQQWFRRDPFLRFQHRRALDRMLRFCGLKRAEHIIEPREDLHPYRHIWLKRGGHNHLRITRMIRSLHLCHQPELARVVQQAFIEIGQARGYVQPQTIAFWRQATE</sequence>
<dbReference type="EMBL" id="PTIT01000036">
    <property type="protein sequence ID" value="PPK50046.1"/>
    <property type="molecule type" value="Genomic_DNA"/>
</dbReference>
<evidence type="ECO:0000313" key="3">
    <source>
        <dbReference type="EMBL" id="PPK52232.1"/>
    </source>
</evidence>
<evidence type="ECO:0000313" key="2">
    <source>
        <dbReference type="EMBL" id="PPK50046.1"/>
    </source>
</evidence>
<evidence type="ECO:0000259" key="1">
    <source>
        <dbReference type="Pfam" id="PF04664"/>
    </source>
</evidence>